<sequence>MSPKIIRKNQVMLRFSDAEFEQIKHLHDSHGPLAVALRNHALNRESVVRRSYVRAHFAPIDPAFIRQIAGAMSNINQIAKLANTHKDEIEKLQIVAALANLENQLNQLLEIGYSLSEIKQ</sequence>
<evidence type="ECO:0000313" key="2">
    <source>
        <dbReference type="EMBL" id="AAF61812.3"/>
    </source>
</evidence>
<dbReference type="EMBL" id="AF129811">
    <property type="protein sequence ID" value="AAF61812.3"/>
    <property type="molecule type" value="Genomic_DNA"/>
</dbReference>
<reference evidence="2" key="1">
    <citation type="submission" date="2009-01" db="EMBL/GenBank/DDBJ databases">
        <title>Identification of a Moraxella catarrhalis Bacteriocin.</title>
        <authorList>
            <person name="Attia A.S."/>
            <person name="Hoopman T.C."/>
            <person name="Sedillo J.L."/>
            <person name="Liu W."/>
            <person name="Wang W."/>
            <person name="Liu L."/>
            <person name="Brautigam C.A."/>
            <person name="Hansen E.J."/>
        </authorList>
    </citation>
    <scope>NUCLEOTIDE SEQUENCE</scope>
    <source>
        <strain evidence="2">E22</strain>
        <plasmid evidence="2">pLQ510</plasmid>
    </source>
</reference>
<accession>Q9LAL3</accession>
<dbReference type="AlphaFoldDB" id="Q9LAL3"/>
<dbReference type="Pfam" id="PF05713">
    <property type="entry name" value="MobC"/>
    <property type="match status" value="1"/>
</dbReference>
<evidence type="ECO:0000259" key="1">
    <source>
        <dbReference type="Pfam" id="PF05713"/>
    </source>
</evidence>
<geneLocation type="plasmid" evidence="2">
    <name>pLQ510</name>
</geneLocation>
<dbReference type="RefSeq" id="WP_012514679.1">
    <property type="nucleotide sequence ID" value="NC_011131.1"/>
</dbReference>
<feature type="domain" description="Bacterial mobilisation" evidence="1">
    <location>
        <begin position="65"/>
        <end position="108"/>
    </location>
</feature>
<proteinExistence type="predicted"/>
<name>Q9LAL3_MORCA</name>
<keyword evidence="2" id="KW-0614">Plasmid</keyword>
<organism evidence="2">
    <name type="scientific">Moraxella catarrhalis</name>
    <name type="common">Branhamella catarrhalis</name>
    <dbReference type="NCBI Taxonomy" id="480"/>
    <lineage>
        <taxon>Bacteria</taxon>
        <taxon>Pseudomonadati</taxon>
        <taxon>Pseudomonadota</taxon>
        <taxon>Gammaproteobacteria</taxon>
        <taxon>Moraxellales</taxon>
        <taxon>Moraxellaceae</taxon>
        <taxon>Moraxella</taxon>
    </lineage>
</organism>
<protein>
    <recommendedName>
        <fullName evidence="1">Bacterial mobilisation domain-containing protein</fullName>
    </recommendedName>
</protein>
<dbReference type="InterPro" id="IPR008687">
    <property type="entry name" value="MobC"/>
</dbReference>